<dbReference type="AlphaFoldDB" id="A0A3S4ZSF7"/>
<sequence>MKRYRDFGVIGRPVANSSSTLHVTFRPQLIQILDLDENQQILRANFWADHASLNVVAHSVRLLSDVLLYQIIPQLTFWYLFVVSECDTLINHSLPCESY</sequence>
<evidence type="ECO:0000313" key="2">
    <source>
        <dbReference type="Proteomes" id="UP000784294"/>
    </source>
</evidence>
<accession>A0A3S4ZSF7</accession>
<evidence type="ECO:0000313" key="1">
    <source>
        <dbReference type="EMBL" id="VEL10876.1"/>
    </source>
</evidence>
<dbReference type="GO" id="GO:0005230">
    <property type="term" value="F:extracellular ligand-gated monoatomic ion channel activity"/>
    <property type="evidence" value="ECO:0007669"/>
    <property type="project" value="InterPro"/>
</dbReference>
<name>A0A3S4ZSF7_9PLAT</name>
<keyword evidence="2" id="KW-1185">Reference proteome</keyword>
<organism evidence="1 2">
    <name type="scientific">Protopolystoma xenopodis</name>
    <dbReference type="NCBI Taxonomy" id="117903"/>
    <lineage>
        <taxon>Eukaryota</taxon>
        <taxon>Metazoa</taxon>
        <taxon>Spiralia</taxon>
        <taxon>Lophotrochozoa</taxon>
        <taxon>Platyhelminthes</taxon>
        <taxon>Monogenea</taxon>
        <taxon>Polyopisthocotylea</taxon>
        <taxon>Polystomatidea</taxon>
        <taxon>Polystomatidae</taxon>
        <taxon>Protopolystoma</taxon>
    </lineage>
</organism>
<dbReference type="Gene3D" id="2.70.170.10">
    <property type="entry name" value="Neurotransmitter-gated ion-channel ligand-binding domain"/>
    <property type="match status" value="1"/>
</dbReference>
<comment type="caution">
    <text evidence="1">The sequence shown here is derived from an EMBL/GenBank/DDBJ whole genome shotgun (WGS) entry which is preliminary data.</text>
</comment>
<dbReference type="InterPro" id="IPR036734">
    <property type="entry name" value="Neur_chan_lig-bd_sf"/>
</dbReference>
<dbReference type="SUPFAM" id="SSF63712">
    <property type="entry name" value="Nicotinic receptor ligand binding domain-like"/>
    <property type="match status" value="1"/>
</dbReference>
<dbReference type="GO" id="GO:0016020">
    <property type="term" value="C:membrane"/>
    <property type="evidence" value="ECO:0007669"/>
    <property type="project" value="InterPro"/>
</dbReference>
<dbReference type="Proteomes" id="UP000784294">
    <property type="component" value="Unassembled WGS sequence"/>
</dbReference>
<reference evidence="1" key="1">
    <citation type="submission" date="2018-11" db="EMBL/GenBank/DDBJ databases">
        <authorList>
            <consortium name="Pathogen Informatics"/>
        </authorList>
    </citation>
    <scope>NUCLEOTIDE SEQUENCE</scope>
</reference>
<dbReference type="EMBL" id="CAAALY010010189">
    <property type="protein sequence ID" value="VEL10876.1"/>
    <property type="molecule type" value="Genomic_DNA"/>
</dbReference>
<proteinExistence type="predicted"/>
<protein>
    <submittedName>
        <fullName evidence="1">Uncharacterized protein</fullName>
    </submittedName>
</protein>
<gene>
    <name evidence="1" type="ORF">PXEA_LOCUS4316</name>
</gene>